<evidence type="ECO:0000313" key="3">
    <source>
        <dbReference type="Proteomes" id="UP001148184"/>
    </source>
</evidence>
<keyword evidence="1" id="KW-0732">Signal</keyword>
<accession>A0ABT5PF82</accession>
<evidence type="ECO:0000313" key="2">
    <source>
        <dbReference type="EMBL" id="MDD1016855.1"/>
    </source>
</evidence>
<keyword evidence="3" id="KW-1185">Reference proteome</keyword>
<feature type="chain" id="PRO_5046233206" evidence="1">
    <location>
        <begin position="24"/>
        <end position="143"/>
    </location>
</feature>
<reference evidence="2 3" key="1">
    <citation type="submission" date="2022-05" db="EMBL/GenBank/DDBJ databases">
        <title>Novel Pseudomonas spp. Isolated from a Rainbow Trout Aquaculture Facility.</title>
        <authorList>
            <person name="Testerman T."/>
            <person name="Graf J."/>
        </authorList>
    </citation>
    <scope>NUCLEOTIDE SEQUENCE [LARGE SCALE GENOMIC DNA]</scope>
    <source>
        <strain evidence="2 3">ID1025</strain>
    </source>
</reference>
<dbReference type="EMBL" id="JAMDGZ010000065">
    <property type="protein sequence ID" value="MDD1016855.1"/>
    <property type="molecule type" value="Genomic_DNA"/>
</dbReference>
<gene>
    <name evidence="2" type="ORF">M5G17_24615</name>
</gene>
<proteinExistence type="predicted"/>
<sequence length="143" mass="15440">RCHGTGPYLLFTLVSLVSLTANADTIAEKLTTLSLDKTVKESSPEVKRTQAALTRGLTVCNFESEEKLANVAWFITKKIRESGQYAESTDIIEGVNAALLGAKAKQDCSEVMSLYAVNRIEGNTHSDAVTGARGIYRAMGLVK</sequence>
<protein>
    <submittedName>
        <fullName evidence="2">Uncharacterized protein</fullName>
    </submittedName>
</protein>
<feature type="non-terminal residue" evidence="2">
    <location>
        <position position="1"/>
    </location>
</feature>
<dbReference type="RefSeq" id="WP_273895471.1">
    <property type="nucleotide sequence ID" value="NZ_JAMDGZ010000065.1"/>
</dbReference>
<name>A0ABT5PF82_9PSED</name>
<dbReference type="Proteomes" id="UP001148184">
    <property type="component" value="Unassembled WGS sequence"/>
</dbReference>
<evidence type="ECO:0000256" key="1">
    <source>
        <dbReference type="SAM" id="SignalP"/>
    </source>
</evidence>
<feature type="signal peptide" evidence="1">
    <location>
        <begin position="1"/>
        <end position="23"/>
    </location>
</feature>
<organism evidence="2 3">
    <name type="scientific">Pseudomonas rubra</name>
    <dbReference type="NCBI Taxonomy" id="2942627"/>
    <lineage>
        <taxon>Bacteria</taxon>
        <taxon>Pseudomonadati</taxon>
        <taxon>Pseudomonadota</taxon>
        <taxon>Gammaproteobacteria</taxon>
        <taxon>Pseudomonadales</taxon>
        <taxon>Pseudomonadaceae</taxon>
        <taxon>Pseudomonas</taxon>
    </lineage>
</organism>
<comment type="caution">
    <text evidence="2">The sequence shown here is derived from an EMBL/GenBank/DDBJ whole genome shotgun (WGS) entry which is preliminary data.</text>
</comment>